<evidence type="ECO:0000259" key="9">
    <source>
        <dbReference type="PROSITE" id="PS50146"/>
    </source>
</evidence>
<dbReference type="Pfam" id="PF00781">
    <property type="entry name" value="DAGK_cat"/>
    <property type="match status" value="1"/>
</dbReference>
<gene>
    <name evidence="10" type="ORF">SAMN06296378_0604</name>
</gene>
<keyword evidence="8" id="KW-1208">Phospholipid metabolism</keyword>
<dbReference type="InterPro" id="IPR045540">
    <property type="entry name" value="YegS/DAGK_C"/>
</dbReference>
<dbReference type="InterPro" id="IPR001206">
    <property type="entry name" value="Diacylglycerol_kinase_cat_dom"/>
</dbReference>
<keyword evidence="3" id="KW-0808">Transferase</keyword>
<keyword evidence="11" id="KW-1185">Reference proteome</keyword>
<dbReference type="AlphaFoldDB" id="A0A2C8YSV3"/>
<comment type="similarity">
    <text evidence="2">Belongs to the diacylglycerol/lipid kinase family.</text>
</comment>
<dbReference type="GO" id="GO:0008654">
    <property type="term" value="P:phospholipid biosynthetic process"/>
    <property type="evidence" value="ECO:0007669"/>
    <property type="project" value="UniProtKB-KW"/>
</dbReference>
<protein>
    <submittedName>
        <fullName evidence="10">Diacylglycerol kinase</fullName>
    </submittedName>
</protein>
<keyword evidence="4" id="KW-0547">Nucleotide-binding</keyword>
<dbReference type="SUPFAM" id="SSF111331">
    <property type="entry name" value="NAD kinase/diacylglycerol kinase-like"/>
    <property type="match status" value="1"/>
</dbReference>
<evidence type="ECO:0000256" key="4">
    <source>
        <dbReference type="ARBA" id="ARBA00022741"/>
    </source>
</evidence>
<evidence type="ECO:0000256" key="8">
    <source>
        <dbReference type="ARBA" id="ARBA00023264"/>
    </source>
</evidence>
<accession>A0A2C8YSV3</accession>
<evidence type="ECO:0000256" key="2">
    <source>
        <dbReference type="ARBA" id="ARBA00005983"/>
    </source>
</evidence>
<dbReference type="GO" id="GO:0005886">
    <property type="term" value="C:plasma membrane"/>
    <property type="evidence" value="ECO:0007669"/>
    <property type="project" value="TreeGrafter"/>
</dbReference>
<dbReference type="Pfam" id="PF19279">
    <property type="entry name" value="YegS_C"/>
    <property type="match status" value="1"/>
</dbReference>
<proteinExistence type="inferred from homology"/>
<keyword evidence="6" id="KW-0067">ATP-binding</keyword>
<reference evidence="10 11" key="1">
    <citation type="submission" date="2017-09" db="EMBL/GenBank/DDBJ databases">
        <authorList>
            <person name="Ehlers B."/>
            <person name="Leendertz F.H."/>
        </authorList>
    </citation>
    <scope>NUCLEOTIDE SEQUENCE [LARGE SCALE GENOMIC DNA]</scope>
    <source>
        <strain evidence="10 11">CGMCC 1.05381</strain>
    </source>
</reference>
<evidence type="ECO:0000256" key="1">
    <source>
        <dbReference type="ARBA" id="ARBA00001946"/>
    </source>
</evidence>
<dbReference type="EMBL" id="OCST01000001">
    <property type="protein sequence ID" value="SOE53769.1"/>
    <property type="molecule type" value="Genomic_DNA"/>
</dbReference>
<evidence type="ECO:0000313" key="11">
    <source>
        <dbReference type="Proteomes" id="UP000219440"/>
    </source>
</evidence>
<dbReference type="PANTHER" id="PTHR12358:SF106">
    <property type="entry name" value="LIPID KINASE YEGS"/>
    <property type="match status" value="1"/>
</dbReference>
<dbReference type="InterPro" id="IPR050187">
    <property type="entry name" value="Lipid_Phosphate_FormReg"/>
</dbReference>
<dbReference type="Gene3D" id="3.40.50.10330">
    <property type="entry name" value="Probable inorganic polyphosphate/atp-NAD kinase, domain 1"/>
    <property type="match status" value="1"/>
</dbReference>
<evidence type="ECO:0000256" key="3">
    <source>
        <dbReference type="ARBA" id="ARBA00022679"/>
    </source>
</evidence>
<feature type="domain" description="DAGKc" evidence="9">
    <location>
        <begin position="12"/>
        <end position="147"/>
    </location>
</feature>
<name>A0A2C8YSV3_9MICO</name>
<evidence type="ECO:0000256" key="7">
    <source>
        <dbReference type="ARBA" id="ARBA00023209"/>
    </source>
</evidence>
<keyword evidence="7" id="KW-0443">Lipid metabolism</keyword>
<dbReference type="Proteomes" id="UP000219440">
    <property type="component" value="Unassembled WGS sequence"/>
</dbReference>
<dbReference type="GO" id="GO:0004143">
    <property type="term" value="F:ATP-dependent diacylglycerol kinase activity"/>
    <property type="evidence" value="ECO:0007669"/>
    <property type="project" value="TreeGrafter"/>
</dbReference>
<dbReference type="GO" id="GO:0005524">
    <property type="term" value="F:ATP binding"/>
    <property type="evidence" value="ECO:0007669"/>
    <property type="project" value="UniProtKB-KW"/>
</dbReference>
<keyword evidence="5 10" id="KW-0418">Kinase</keyword>
<sequence>MHPLLHNDGVTMKPLRLVVAINPTASFGKSSSVGPAVVQTLRAMGHDVTSLQEPDFEQLMESGRKAVSTRPDAFIVVGGDGMVSLAANLLAGTKVPLGIVPSGTGNDMARGLGIPHENTEAAIRMLTDLLQGPPRTIDAGRVEYVDDETGRASTRWFAGCLSAGFDAVVNERANRMRRPTGPSRYTIAIGLELLRLKPIPYRLVLDGQPLETSAMLVSVGNNVSLGGGMKVTPDAKVDDGALDVLVVQPLSRIQFLRIFPRVFKGTHLSDPRVAVHRVRTIRIESMVAVVYADGERIGPAPVDITVVPGALRIFAPA</sequence>
<dbReference type="SMART" id="SM00046">
    <property type="entry name" value="DAGKc"/>
    <property type="match status" value="1"/>
</dbReference>
<keyword evidence="7" id="KW-0444">Lipid biosynthesis</keyword>
<evidence type="ECO:0000256" key="6">
    <source>
        <dbReference type="ARBA" id="ARBA00022840"/>
    </source>
</evidence>
<dbReference type="InterPro" id="IPR017438">
    <property type="entry name" value="ATP-NAD_kinase_N"/>
</dbReference>
<dbReference type="InterPro" id="IPR016064">
    <property type="entry name" value="NAD/diacylglycerol_kinase_sf"/>
</dbReference>
<dbReference type="PROSITE" id="PS50146">
    <property type="entry name" value="DAGK"/>
    <property type="match status" value="1"/>
</dbReference>
<evidence type="ECO:0000256" key="5">
    <source>
        <dbReference type="ARBA" id="ARBA00022777"/>
    </source>
</evidence>
<dbReference type="PANTHER" id="PTHR12358">
    <property type="entry name" value="SPHINGOSINE KINASE"/>
    <property type="match status" value="1"/>
</dbReference>
<dbReference type="Gene3D" id="2.60.200.40">
    <property type="match status" value="1"/>
</dbReference>
<evidence type="ECO:0000313" key="10">
    <source>
        <dbReference type="EMBL" id="SOE53769.1"/>
    </source>
</evidence>
<comment type="cofactor">
    <cofactor evidence="1">
        <name>Mg(2+)</name>
        <dbReference type="ChEBI" id="CHEBI:18420"/>
    </cofactor>
</comment>
<keyword evidence="7" id="KW-0594">Phospholipid biosynthesis</keyword>
<organism evidence="10 11">
    <name type="scientific">Salinibacterium xinjiangense</name>
    <dbReference type="NCBI Taxonomy" id="386302"/>
    <lineage>
        <taxon>Bacteria</taxon>
        <taxon>Bacillati</taxon>
        <taxon>Actinomycetota</taxon>
        <taxon>Actinomycetes</taxon>
        <taxon>Micrococcales</taxon>
        <taxon>Microbacteriaceae</taxon>
        <taxon>Salinibacterium</taxon>
    </lineage>
</organism>